<feature type="transmembrane region" description="Helical" evidence="1">
    <location>
        <begin position="15"/>
        <end position="41"/>
    </location>
</feature>
<reference evidence="2" key="1">
    <citation type="submission" date="2016-09" db="EMBL/GenBank/DDBJ databases">
        <authorList>
            <person name="Capua I."/>
            <person name="De Benedictis P."/>
            <person name="Joannis T."/>
            <person name="Lombin L.H."/>
            <person name="Cattoli G."/>
        </authorList>
    </citation>
    <scope>NUCLEOTIDE SEQUENCE [LARGE SCALE GENOMIC DNA]</scope>
    <source>
        <strain evidence="2">MSU</strain>
    </source>
</reference>
<reference evidence="4" key="2">
    <citation type="submission" date="2016-09" db="EMBL/GenBank/DDBJ databases">
        <authorList>
            <person name="Chen S."/>
            <person name="Walker E."/>
        </authorList>
    </citation>
    <scope>NUCLEOTIDE SEQUENCE [LARGE SCALE GENOMIC DNA]</scope>
    <source>
        <strain evidence="4">MSU</strain>
    </source>
</reference>
<protein>
    <submittedName>
        <fullName evidence="2">Uncharacterized protein</fullName>
    </submittedName>
</protein>
<dbReference type="EMBL" id="MIKE01000029">
    <property type="protein sequence ID" value="OHT43231.1"/>
    <property type="molecule type" value="Genomic_DNA"/>
</dbReference>
<name>A0A1S1J0K9_9FLAO</name>
<comment type="caution">
    <text evidence="2">The sequence shown here is derived from an EMBL/GenBank/DDBJ whole genome shotgun (WGS) entry which is preliminary data.</text>
</comment>
<gene>
    <name evidence="3" type="ORF">B0A71_07235</name>
    <name evidence="2" type="ORF">BHE19_19885</name>
</gene>
<keyword evidence="1" id="KW-0472">Membrane</keyword>
<evidence type="ECO:0000313" key="4">
    <source>
        <dbReference type="Proteomes" id="UP000180252"/>
    </source>
</evidence>
<dbReference type="EMBL" id="MUHG01000014">
    <property type="protein sequence ID" value="OXB20403.1"/>
    <property type="molecule type" value="Genomic_DNA"/>
</dbReference>
<evidence type="ECO:0000313" key="5">
    <source>
        <dbReference type="Proteomes" id="UP000198319"/>
    </source>
</evidence>
<sequence length="198" mass="23109">MIVKPGDFFFGLMEFLAYIVPGFVLSITLPIYLNIGIPCYLDVKRDGPTIFSWIAFILISYIAGHFIHHLCAMLLNPLYEISYAKIKQKKYHEFLNLAENVIKERFSFHSDYLKIAEGFLRLNHPGLVAEIEVYEANSKLFRSLTVLGIYLCFFPKMPIAVVVILVIASFFSFLKFANQRWTYRFVVYEYFLLEKSDQ</sequence>
<dbReference type="Proteomes" id="UP000198319">
    <property type="component" value="Unassembled WGS sequence"/>
</dbReference>
<dbReference type="AlphaFoldDB" id="A0A1S1J0K9"/>
<accession>A0A1S1J0K9</accession>
<dbReference type="RefSeq" id="WP_070908900.1">
    <property type="nucleotide sequence ID" value="NZ_MIKE01000029.1"/>
</dbReference>
<dbReference type="Proteomes" id="UP000180252">
    <property type="component" value="Unassembled WGS sequence"/>
</dbReference>
<evidence type="ECO:0000313" key="3">
    <source>
        <dbReference type="EMBL" id="OXB20403.1"/>
    </source>
</evidence>
<organism evidence="2 4">
    <name type="scientific">Flavobacterium tructae</name>
    <dbReference type="NCBI Taxonomy" id="1114873"/>
    <lineage>
        <taxon>Bacteria</taxon>
        <taxon>Pseudomonadati</taxon>
        <taxon>Bacteroidota</taxon>
        <taxon>Flavobacteriia</taxon>
        <taxon>Flavobacteriales</taxon>
        <taxon>Flavobacteriaceae</taxon>
        <taxon>Flavobacterium</taxon>
    </lineage>
</organism>
<proteinExistence type="predicted"/>
<feature type="transmembrane region" description="Helical" evidence="1">
    <location>
        <begin position="147"/>
        <end position="174"/>
    </location>
</feature>
<evidence type="ECO:0000256" key="1">
    <source>
        <dbReference type="SAM" id="Phobius"/>
    </source>
</evidence>
<keyword evidence="5" id="KW-1185">Reference proteome</keyword>
<reference evidence="3 5" key="3">
    <citation type="submission" date="2016-11" db="EMBL/GenBank/DDBJ databases">
        <title>Whole genomes of Flavobacteriaceae.</title>
        <authorList>
            <person name="Stine C."/>
            <person name="Li C."/>
            <person name="Tadesse D."/>
        </authorList>
    </citation>
    <scope>NUCLEOTIDE SEQUENCE [LARGE SCALE GENOMIC DNA]</scope>
    <source>
        <strain evidence="3 5">ATCC BAA-2541</strain>
    </source>
</reference>
<keyword evidence="1" id="KW-0812">Transmembrane</keyword>
<evidence type="ECO:0000313" key="2">
    <source>
        <dbReference type="EMBL" id="OHT43231.1"/>
    </source>
</evidence>
<keyword evidence="1" id="KW-1133">Transmembrane helix</keyword>
<feature type="transmembrane region" description="Helical" evidence="1">
    <location>
        <begin position="53"/>
        <end position="75"/>
    </location>
</feature>